<comment type="caution">
    <text evidence="10">The sequence shown here is derived from an EMBL/GenBank/DDBJ whole genome shotgun (WGS) entry which is preliminary data.</text>
</comment>
<evidence type="ECO:0000256" key="7">
    <source>
        <dbReference type="ARBA" id="ARBA00022967"/>
    </source>
</evidence>
<dbReference type="STRING" id="767452.AVL62_06500"/>
<keyword evidence="5" id="KW-0547">Nucleotide-binding</keyword>
<dbReference type="GO" id="GO:0005524">
    <property type="term" value="F:ATP binding"/>
    <property type="evidence" value="ECO:0007669"/>
    <property type="project" value="UniProtKB-KW"/>
</dbReference>
<dbReference type="CDD" id="cd03216">
    <property type="entry name" value="ABC_Carb_Monos_I"/>
    <property type="match status" value="1"/>
</dbReference>
<dbReference type="PANTHER" id="PTHR43790">
    <property type="entry name" value="CARBOHYDRATE TRANSPORT ATP-BINDING PROTEIN MG119-RELATED"/>
    <property type="match status" value="1"/>
</dbReference>
<organism evidence="10 11">
    <name type="scientific">Serinicoccus chungangensis</name>
    <dbReference type="NCBI Taxonomy" id="767452"/>
    <lineage>
        <taxon>Bacteria</taxon>
        <taxon>Bacillati</taxon>
        <taxon>Actinomycetota</taxon>
        <taxon>Actinomycetes</taxon>
        <taxon>Micrococcales</taxon>
        <taxon>Ornithinimicrobiaceae</taxon>
        <taxon>Serinicoccus</taxon>
    </lineage>
</organism>
<feature type="domain" description="ABC transporter" evidence="9">
    <location>
        <begin position="3"/>
        <end position="239"/>
    </location>
</feature>
<sequence length="529" mass="56502">MKLELQGITKVFGSLVANDHIDLVVEPGEIHALLGENGAGKSTLMNVLYGLYDPDDGQILLDGTPATFKGPGDAVSAGIGMVHQHFMLVPVFTVAESVALGYEPTGTGGVLRLEEARRRVREISDRFGFQVDPDARIEDLPVGVQQRVEIIKALSRDAQVLILDEPTAVLTPQETDELIRIMRELKDSGTSIVFITHKLREVRAIADRITVIRRGRVVGEASPTSTETELASLMVGRSVSLTVDKEPAQPGEATFEVEGLSVVAPTGTVLVDDISFDVRAGEILCVAGVQGNGQTELAEVILGIEQADAGSVRLDGKDILGTGVKERLRSGIGFVPEDRSTDGVVSSFSIAENLVLDLFDTPPFARGVSMSPARVTANAEQRTEEFDVRHTSVHDPISTLSGGNAQKVVLAREMSRPLRLLVASQPTRGLDVGSIEFVHGRVVAERDRGTPVIIVSTELDEVLGLADRIAVMYRGRIVGIVDAVGEDGTPVSRDVLGLMMAGVPLEDAQQQAAQHRSVLGAADLGEEQA</sequence>
<dbReference type="SUPFAM" id="SSF52540">
    <property type="entry name" value="P-loop containing nucleoside triphosphate hydrolases"/>
    <property type="match status" value="2"/>
</dbReference>
<dbReference type="SMART" id="SM00382">
    <property type="entry name" value="AAA"/>
    <property type="match status" value="2"/>
</dbReference>
<dbReference type="RefSeq" id="WP_058889799.1">
    <property type="nucleotide sequence ID" value="NZ_LQBL01000002.1"/>
</dbReference>
<dbReference type="InterPro" id="IPR003439">
    <property type="entry name" value="ABC_transporter-like_ATP-bd"/>
</dbReference>
<proteinExistence type="predicted"/>
<keyword evidence="11" id="KW-1185">Reference proteome</keyword>
<dbReference type="InterPro" id="IPR003593">
    <property type="entry name" value="AAA+_ATPase"/>
</dbReference>
<feature type="domain" description="ABC transporter" evidence="9">
    <location>
        <begin position="255"/>
        <end position="499"/>
    </location>
</feature>
<evidence type="ECO:0000259" key="9">
    <source>
        <dbReference type="PROSITE" id="PS50893"/>
    </source>
</evidence>
<keyword evidence="7" id="KW-1278">Translocase</keyword>
<protein>
    <submittedName>
        <fullName evidence="10">Heme ABC transporter ATP-binding protein</fullName>
    </submittedName>
</protein>
<name>A0A0W8IH98_9MICO</name>
<keyword evidence="3" id="KW-1003">Cell membrane</keyword>
<evidence type="ECO:0000256" key="1">
    <source>
        <dbReference type="ARBA" id="ARBA00004202"/>
    </source>
</evidence>
<dbReference type="GO" id="GO:0016887">
    <property type="term" value="F:ATP hydrolysis activity"/>
    <property type="evidence" value="ECO:0007669"/>
    <property type="project" value="InterPro"/>
</dbReference>
<reference evidence="10 11" key="1">
    <citation type="submission" date="2015-12" db="EMBL/GenBank/DDBJ databases">
        <title>Serinicoccus chungangenesis strain CD08_5 genome sequencing and assembly.</title>
        <authorList>
            <person name="Chander A.M."/>
            <person name="Kaur G."/>
            <person name="Nair G.R."/>
            <person name="Dhawan D.K."/>
            <person name="Kochhar R.K."/>
            <person name="Mayilraj S."/>
            <person name="Bhadada S.K."/>
        </authorList>
    </citation>
    <scope>NUCLEOTIDE SEQUENCE [LARGE SCALE GENOMIC DNA]</scope>
    <source>
        <strain evidence="10 11">CD08_5</strain>
    </source>
</reference>
<dbReference type="InterPro" id="IPR027417">
    <property type="entry name" value="P-loop_NTPase"/>
</dbReference>
<dbReference type="EMBL" id="LQBL01000002">
    <property type="protein sequence ID" value="KUG59324.1"/>
    <property type="molecule type" value="Genomic_DNA"/>
</dbReference>
<dbReference type="FunFam" id="3.40.50.300:FF:000127">
    <property type="entry name" value="Ribose import ATP-binding protein RbsA"/>
    <property type="match status" value="1"/>
</dbReference>
<evidence type="ECO:0000256" key="5">
    <source>
        <dbReference type="ARBA" id="ARBA00022741"/>
    </source>
</evidence>
<comment type="subcellular location">
    <subcellularLocation>
        <location evidence="1">Cell membrane</location>
        <topology evidence="1">Peripheral membrane protein</topology>
    </subcellularLocation>
</comment>
<keyword evidence="4" id="KW-0677">Repeat</keyword>
<dbReference type="AlphaFoldDB" id="A0A0W8IH98"/>
<dbReference type="Pfam" id="PF00005">
    <property type="entry name" value="ABC_tran"/>
    <property type="match status" value="2"/>
</dbReference>
<evidence type="ECO:0000256" key="4">
    <source>
        <dbReference type="ARBA" id="ARBA00022737"/>
    </source>
</evidence>
<keyword evidence="8" id="KW-0472">Membrane</keyword>
<gene>
    <name evidence="10" type="ORF">AVL62_06500</name>
</gene>
<keyword evidence="2" id="KW-0813">Transport</keyword>
<dbReference type="Proteomes" id="UP000054837">
    <property type="component" value="Unassembled WGS sequence"/>
</dbReference>
<dbReference type="PANTHER" id="PTHR43790:SF4">
    <property type="entry name" value="GUANOSINE IMPORT ATP-BINDING PROTEIN NUPO"/>
    <property type="match status" value="1"/>
</dbReference>
<dbReference type="Gene3D" id="3.40.50.300">
    <property type="entry name" value="P-loop containing nucleotide triphosphate hydrolases"/>
    <property type="match status" value="2"/>
</dbReference>
<keyword evidence="6 10" id="KW-0067">ATP-binding</keyword>
<evidence type="ECO:0000313" key="11">
    <source>
        <dbReference type="Proteomes" id="UP000054837"/>
    </source>
</evidence>
<dbReference type="PROSITE" id="PS00211">
    <property type="entry name" value="ABC_TRANSPORTER_1"/>
    <property type="match status" value="1"/>
</dbReference>
<dbReference type="OrthoDB" id="39350at2"/>
<dbReference type="InterPro" id="IPR017871">
    <property type="entry name" value="ABC_transporter-like_CS"/>
</dbReference>
<evidence type="ECO:0000256" key="6">
    <source>
        <dbReference type="ARBA" id="ARBA00022840"/>
    </source>
</evidence>
<dbReference type="GO" id="GO:0005886">
    <property type="term" value="C:plasma membrane"/>
    <property type="evidence" value="ECO:0007669"/>
    <property type="project" value="UniProtKB-SubCell"/>
</dbReference>
<dbReference type="PROSITE" id="PS50893">
    <property type="entry name" value="ABC_TRANSPORTER_2"/>
    <property type="match status" value="2"/>
</dbReference>
<accession>A0A0W8IH98</accession>
<dbReference type="CDD" id="cd03215">
    <property type="entry name" value="ABC_Carb_Monos_II"/>
    <property type="match status" value="1"/>
</dbReference>
<evidence type="ECO:0000256" key="8">
    <source>
        <dbReference type="ARBA" id="ARBA00023136"/>
    </source>
</evidence>
<dbReference type="InterPro" id="IPR050107">
    <property type="entry name" value="ABC_carbohydrate_import_ATPase"/>
</dbReference>
<evidence type="ECO:0000256" key="2">
    <source>
        <dbReference type="ARBA" id="ARBA00022448"/>
    </source>
</evidence>
<evidence type="ECO:0000256" key="3">
    <source>
        <dbReference type="ARBA" id="ARBA00022475"/>
    </source>
</evidence>
<evidence type="ECO:0000313" key="10">
    <source>
        <dbReference type="EMBL" id="KUG59324.1"/>
    </source>
</evidence>